<dbReference type="EMBL" id="JARHUD010000005">
    <property type="protein sequence ID" value="MDF2096116.1"/>
    <property type="molecule type" value="Genomic_DNA"/>
</dbReference>
<evidence type="ECO:0000259" key="4">
    <source>
        <dbReference type="Pfam" id="PF00589"/>
    </source>
</evidence>
<protein>
    <submittedName>
        <fullName evidence="5">Tyrosine-type recombinase/integrase</fullName>
    </submittedName>
</protein>
<comment type="similarity">
    <text evidence="1">Belongs to the 'phage' integrase family.</text>
</comment>
<keyword evidence="2" id="KW-0229">DNA integration</keyword>
<dbReference type="InterPro" id="IPR002104">
    <property type="entry name" value="Integrase_catalytic"/>
</dbReference>
<dbReference type="InterPro" id="IPR011010">
    <property type="entry name" value="DNA_brk_join_enz"/>
</dbReference>
<name>A0ABT5YMQ6_9PROT</name>
<gene>
    <name evidence="5" type="ORF">P2G67_09025</name>
</gene>
<evidence type="ECO:0000313" key="5">
    <source>
        <dbReference type="EMBL" id="MDF2096116.1"/>
    </source>
</evidence>
<dbReference type="RefSeq" id="WP_275822224.1">
    <property type="nucleotide sequence ID" value="NZ_JARHUD010000005.1"/>
</dbReference>
<sequence length="272" mass="30231">MVGEVHHEQPRDVYLTVRQVGRLLAVAEAHRSAGRRTVSTGVYWGLWWIALTGQRKGAATEIRKANILPDAEAEGWHVAYFTAEEMKGTRDHALPFPPALYHVVEQAMQEAEDGLYPNRKAAQARPPSAFLFPAVTTKSRVTGQPHDRAIAESAINQWITRLRNMEPDPLQGLPKFTLHDIRRSLTTALGDAGLPGICASAILAHSGGSNDSRGWRAGDDAQQGAAITRRVYDASQLLPQKRQGMDYWVNAVLDAYQDEKQRILMARYVEDD</sequence>
<dbReference type="PANTHER" id="PTHR30629:SF2">
    <property type="entry name" value="PROPHAGE INTEGRASE INTS-RELATED"/>
    <property type="match status" value="1"/>
</dbReference>
<feature type="domain" description="Tyr recombinase" evidence="4">
    <location>
        <begin position="15"/>
        <end position="206"/>
    </location>
</feature>
<keyword evidence="6" id="KW-1185">Reference proteome</keyword>
<dbReference type="Proteomes" id="UP001215503">
    <property type="component" value="Unassembled WGS sequence"/>
</dbReference>
<dbReference type="PANTHER" id="PTHR30629">
    <property type="entry name" value="PROPHAGE INTEGRASE"/>
    <property type="match status" value="1"/>
</dbReference>
<reference evidence="5 6" key="1">
    <citation type="submission" date="2023-03" db="EMBL/GenBank/DDBJ databases">
        <title>Fodinicurvata sp. CAU 1616 isolated from sea sendiment.</title>
        <authorList>
            <person name="Kim W."/>
        </authorList>
    </citation>
    <scope>NUCLEOTIDE SEQUENCE [LARGE SCALE GENOMIC DNA]</scope>
    <source>
        <strain evidence="5 6">CAU 1616</strain>
    </source>
</reference>
<proteinExistence type="inferred from homology"/>
<dbReference type="SUPFAM" id="SSF56349">
    <property type="entry name" value="DNA breaking-rejoining enzymes"/>
    <property type="match status" value="1"/>
</dbReference>
<evidence type="ECO:0000256" key="1">
    <source>
        <dbReference type="ARBA" id="ARBA00008857"/>
    </source>
</evidence>
<organism evidence="5 6">
    <name type="scientific">Aquibaculum arenosum</name>
    <dbReference type="NCBI Taxonomy" id="3032591"/>
    <lineage>
        <taxon>Bacteria</taxon>
        <taxon>Pseudomonadati</taxon>
        <taxon>Pseudomonadota</taxon>
        <taxon>Alphaproteobacteria</taxon>
        <taxon>Rhodospirillales</taxon>
        <taxon>Rhodovibrionaceae</taxon>
        <taxon>Aquibaculum</taxon>
    </lineage>
</organism>
<dbReference type="InterPro" id="IPR050808">
    <property type="entry name" value="Phage_Integrase"/>
</dbReference>
<evidence type="ECO:0000256" key="2">
    <source>
        <dbReference type="ARBA" id="ARBA00022908"/>
    </source>
</evidence>
<accession>A0ABT5YMQ6</accession>
<comment type="caution">
    <text evidence="5">The sequence shown here is derived from an EMBL/GenBank/DDBJ whole genome shotgun (WGS) entry which is preliminary data.</text>
</comment>
<dbReference type="InterPro" id="IPR013762">
    <property type="entry name" value="Integrase-like_cat_sf"/>
</dbReference>
<keyword evidence="3" id="KW-0233">DNA recombination</keyword>
<evidence type="ECO:0000313" key="6">
    <source>
        <dbReference type="Proteomes" id="UP001215503"/>
    </source>
</evidence>
<dbReference type="Gene3D" id="1.10.443.10">
    <property type="entry name" value="Intergrase catalytic core"/>
    <property type="match status" value="1"/>
</dbReference>
<evidence type="ECO:0000256" key="3">
    <source>
        <dbReference type="ARBA" id="ARBA00023172"/>
    </source>
</evidence>
<dbReference type="Pfam" id="PF00589">
    <property type="entry name" value="Phage_integrase"/>
    <property type="match status" value="1"/>
</dbReference>